<dbReference type="EMBL" id="BAAAZP010000200">
    <property type="protein sequence ID" value="GAA3708762.1"/>
    <property type="molecule type" value="Genomic_DNA"/>
</dbReference>
<organism evidence="1 2">
    <name type="scientific">Nonomuraea antimicrobica</name>
    <dbReference type="NCBI Taxonomy" id="561173"/>
    <lineage>
        <taxon>Bacteria</taxon>
        <taxon>Bacillati</taxon>
        <taxon>Actinomycetota</taxon>
        <taxon>Actinomycetes</taxon>
        <taxon>Streptosporangiales</taxon>
        <taxon>Streptosporangiaceae</taxon>
        <taxon>Nonomuraea</taxon>
    </lineage>
</organism>
<evidence type="ECO:0000313" key="1">
    <source>
        <dbReference type="EMBL" id="GAA3708762.1"/>
    </source>
</evidence>
<sequence>MPRPLEPTGASVTLLQHITVPAQDGIRTHEEAQPTQDLAGQRNGPELLELRCEPQSSGVFSIGFTT</sequence>
<accession>A0ABP7DR50</accession>
<dbReference type="Proteomes" id="UP001500902">
    <property type="component" value="Unassembled WGS sequence"/>
</dbReference>
<gene>
    <name evidence="1" type="ORF">GCM10022224_087840</name>
</gene>
<name>A0ABP7DR50_9ACTN</name>
<protein>
    <submittedName>
        <fullName evidence="1">Uncharacterized protein</fullName>
    </submittedName>
</protein>
<reference evidence="2" key="1">
    <citation type="journal article" date="2019" name="Int. J. Syst. Evol. Microbiol.">
        <title>The Global Catalogue of Microorganisms (GCM) 10K type strain sequencing project: providing services to taxonomists for standard genome sequencing and annotation.</title>
        <authorList>
            <consortium name="The Broad Institute Genomics Platform"/>
            <consortium name="The Broad Institute Genome Sequencing Center for Infectious Disease"/>
            <person name="Wu L."/>
            <person name="Ma J."/>
        </authorList>
    </citation>
    <scope>NUCLEOTIDE SEQUENCE [LARGE SCALE GENOMIC DNA]</scope>
    <source>
        <strain evidence="2">JCM 16904</strain>
    </source>
</reference>
<proteinExistence type="predicted"/>
<comment type="caution">
    <text evidence="1">The sequence shown here is derived from an EMBL/GenBank/DDBJ whole genome shotgun (WGS) entry which is preliminary data.</text>
</comment>
<keyword evidence="2" id="KW-1185">Reference proteome</keyword>
<evidence type="ECO:0000313" key="2">
    <source>
        <dbReference type="Proteomes" id="UP001500902"/>
    </source>
</evidence>